<dbReference type="InterPro" id="IPR002762">
    <property type="entry name" value="CbiX-like"/>
</dbReference>
<keyword evidence="1" id="KW-0479">Metal-binding</keyword>
<dbReference type="PANTHER" id="PTHR33542">
    <property type="entry name" value="SIROHYDROCHLORIN FERROCHELATASE, CHLOROPLASTIC"/>
    <property type="match status" value="1"/>
</dbReference>
<dbReference type="EMBL" id="SUMG01000001">
    <property type="protein sequence ID" value="NBG87092.1"/>
    <property type="molecule type" value="Genomic_DNA"/>
</dbReference>
<proteinExistence type="predicted"/>
<dbReference type="SUPFAM" id="SSF53800">
    <property type="entry name" value="Chelatase"/>
    <property type="match status" value="1"/>
</dbReference>
<dbReference type="PANTHER" id="PTHR33542:SF3">
    <property type="entry name" value="SIROHYDROCHLORIN FERROCHELATASE, CHLOROPLASTIC"/>
    <property type="match status" value="1"/>
</dbReference>
<dbReference type="GO" id="GO:0046872">
    <property type="term" value="F:metal ion binding"/>
    <property type="evidence" value="ECO:0007669"/>
    <property type="project" value="UniProtKB-KW"/>
</dbReference>
<evidence type="ECO:0000256" key="1">
    <source>
        <dbReference type="ARBA" id="ARBA00022723"/>
    </source>
</evidence>
<reference evidence="3 4" key="1">
    <citation type="submission" date="2019-04" db="EMBL/GenBank/DDBJ databases">
        <title>Isachenkonia alkalipeptolytica gen. nov. sp. nov. a new anaerobic, alkiliphilic organothrophic bacterium capable to reduce synthesized ferrihydrite isolated from a soda lake.</title>
        <authorList>
            <person name="Toshchakov S.V."/>
            <person name="Zavarzina D.G."/>
            <person name="Zhilina T.N."/>
            <person name="Kostrikina N.A."/>
            <person name="Kublanov I.V."/>
        </authorList>
    </citation>
    <scope>NUCLEOTIDE SEQUENCE [LARGE SCALE GENOMIC DNA]</scope>
    <source>
        <strain evidence="3 4">Z-1701</strain>
    </source>
</reference>
<dbReference type="InterPro" id="IPR050963">
    <property type="entry name" value="Sirohydro_Cobaltochel/CbiX"/>
</dbReference>
<evidence type="ECO:0000313" key="4">
    <source>
        <dbReference type="Proteomes" id="UP000449710"/>
    </source>
</evidence>
<evidence type="ECO:0000256" key="2">
    <source>
        <dbReference type="ARBA" id="ARBA00023239"/>
    </source>
</evidence>
<dbReference type="AlphaFoldDB" id="A0AA43XHT6"/>
<dbReference type="Pfam" id="PF01903">
    <property type="entry name" value="CbiX"/>
    <property type="match status" value="1"/>
</dbReference>
<sequence length="123" mass="13607">MKRGLFILAHGSRSPEAGKQLENVVANIEKNGGAKFQFVEYGAMELSKPSFPQGIENLANKGVEEIVIVPLFLFFGNHIKKDIPKILEDIKVKHPNVKFTLTSPIGEDPRIVDIVIEKGNQAL</sequence>
<dbReference type="Gene3D" id="3.40.50.1400">
    <property type="match status" value="1"/>
</dbReference>
<name>A0AA43XHT6_9CLOT</name>
<dbReference type="Proteomes" id="UP000449710">
    <property type="component" value="Unassembled WGS sequence"/>
</dbReference>
<comment type="caution">
    <text evidence="3">The sequence shown here is derived from an EMBL/GenBank/DDBJ whole genome shotgun (WGS) entry which is preliminary data.</text>
</comment>
<accession>A0AA43XHT6</accession>
<keyword evidence="2" id="KW-0456">Lyase</keyword>
<dbReference type="CDD" id="cd03416">
    <property type="entry name" value="CbiX_SirB_N"/>
    <property type="match status" value="1"/>
</dbReference>
<gene>
    <name evidence="3" type="ORF">ISALK_01125</name>
</gene>
<organism evidence="3 4">
    <name type="scientific">Isachenkonia alkalipeptolytica</name>
    <dbReference type="NCBI Taxonomy" id="2565777"/>
    <lineage>
        <taxon>Bacteria</taxon>
        <taxon>Bacillati</taxon>
        <taxon>Bacillota</taxon>
        <taxon>Clostridia</taxon>
        <taxon>Eubacteriales</taxon>
        <taxon>Clostridiaceae</taxon>
        <taxon>Isachenkonia</taxon>
    </lineage>
</organism>
<keyword evidence="4" id="KW-1185">Reference proteome</keyword>
<protein>
    <submittedName>
        <fullName evidence="3">Cobalamin biosynthesis protein CbiX</fullName>
    </submittedName>
</protein>
<dbReference type="GO" id="GO:0016829">
    <property type="term" value="F:lyase activity"/>
    <property type="evidence" value="ECO:0007669"/>
    <property type="project" value="UniProtKB-KW"/>
</dbReference>
<evidence type="ECO:0000313" key="3">
    <source>
        <dbReference type="EMBL" id="NBG87092.1"/>
    </source>
</evidence>